<dbReference type="AlphaFoldDB" id="A0A5B0N883"/>
<evidence type="ECO:0000313" key="4">
    <source>
        <dbReference type="EMBL" id="KAA1084723.1"/>
    </source>
</evidence>
<accession>A0A5B0N883</accession>
<keyword evidence="2" id="KW-0812">Transmembrane</keyword>
<dbReference type="Proteomes" id="UP000324748">
    <property type="component" value="Unassembled WGS sequence"/>
</dbReference>
<keyword evidence="2" id="KW-1133">Transmembrane helix</keyword>
<dbReference type="OrthoDB" id="10561744at2759"/>
<dbReference type="EMBL" id="VDEP01000475">
    <property type="protein sequence ID" value="KAA1073017.1"/>
    <property type="molecule type" value="Genomic_DNA"/>
</dbReference>
<feature type="transmembrane region" description="Helical" evidence="2">
    <location>
        <begin position="213"/>
        <end position="237"/>
    </location>
</feature>
<dbReference type="EMBL" id="VSWC01000118">
    <property type="protein sequence ID" value="KAA1084723.1"/>
    <property type="molecule type" value="Genomic_DNA"/>
</dbReference>
<evidence type="ECO:0000313" key="6">
    <source>
        <dbReference type="Proteomes" id="UP000325313"/>
    </source>
</evidence>
<protein>
    <submittedName>
        <fullName evidence="4">Uncharacterized protein</fullName>
    </submittedName>
</protein>
<evidence type="ECO:0000256" key="1">
    <source>
        <dbReference type="SAM" id="MobiDB-lite"/>
    </source>
</evidence>
<sequence length="243" mass="27593">MQFLQILPIICAIATPKIAAGPARTPHVKQTNLNSAAKSNRNSFEPLGQFIDDSDHNRSYEGNLSFEISQDSFSNNKEEKWGHILKNSREGAPGEQPIKSNKHEKKTEASSSTDSSSLTGISEAELDPETWLYYRAVTTALGALTLNYIAQSIVLKNPTLSDYLFNEPLKSYQHIRIDHWFLLASFATFKALFNPFSYMQLKIPMQEKLRLNLMELLSLTFVFMYFVFLVPPIPLILKSTFKH</sequence>
<gene>
    <name evidence="4" type="ORF">PGT21_034826</name>
    <name evidence="3" type="ORF">PGTUg99_020637</name>
</gene>
<feature type="compositionally biased region" description="Low complexity" evidence="1">
    <location>
        <begin position="109"/>
        <end position="120"/>
    </location>
</feature>
<keyword evidence="5" id="KW-1185">Reference proteome</keyword>
<proteinExistence type="predicted"/>
<evidence type="ECO:0000313" key="5">
    <source>
        <dbReference type="Proteomes" id="UP000324748"/>
    </source>
</evidence>
<keyword evidence="2" id="KW-0472">Membrane</keyword>
<comment type="caution">
    <text evidence="4">The sequence shown here is derived from an EMBL/GenBank/DDBJ whole genome shotgun (WGS) entry which is preliminary data.</text>
</comment>
<dbReference type="Proteomes" id="UP000325313">
    <property type="component" value="Unassembled WGS sequence"/>
</dbReference>
<name>A0A5B0N883_PUCGR</name>
<feature type="region of interest" description="Disordered" evidence="1">
    <location>
        <begin position="85"/>
        <end position="120"/>
    </location>
</feature>
<evidence type="ECO:0000313" key="3">
    <source>
        <dbReference type="EMBL" id="KAA1073017.1"/>
    </source>
</evidence>
<feature type="transmembrane region" description="Helical" evidence="2">
    <location>
        <begin position="180"/>
        <end position="201"/>
    </location>
</feature>
<reference evidence="5 6" key="1">
    <citation type="submission" date="2019-05" db="EMBL/GenBank/DDBJ databases">
        <title>Emergence of the Ug99 lineage of the wheat stem rust pathogen through somatic hybridization.</title>
        <authorList>
            <person name="Li F."/>
            <person name="Upadhyaya N.M."/>
            <person name="Sperschneider J."/>
            <person name="Matny O."/>
            <person name="Nguyen-Phuc H."/>
            <person name="Mago R."/>
            <person name="Raley C."/>
            <person name="Miller M.E."/>
            <person name="Silverstein K.A.T."/>
            <person name="Henningsen E."/>
            <person name="Hirsch C.D."/>
            <person name="Visser B."/>
            <person name="Pretorius Z.A."/>
            <person name="Steffenson B.J."/>
            <person name="Schwessinger B."/>
            <person name="Dodds P.N."/>
            <person name="Figueroa M."/>
        </authorList>
    </citation>
    <scope>NUCLEOTIDE SEQUENCE [LARGE SCALE GENOMIC DNA]</scope>
    <source>
        <strain evidence="4">21-0</strain>
        <strain evidence="3 6">Ug99</strain>
    </source>
</reference>
<evidence type="ECO:0000256" key="2">
    <source>
        <dbReference type="SAM" id="Phobius"/>
    </source>
</evidence>
<organism evidence="4 5">
    <name type="scientific">Puccinia graminis f. sp. tritici</name>
    <dbReference type="NCBI Taxonomy" id="56615"/>
    <lineage>
        <taxon>Eukaryota</taxon>
        <taxon>Fungi</taxon>
        <taxon>Dikarya</taxon>
        <taxon>Basidiomycota</taxon>
        <taxon>Pucciniomycotina</taxon>
        <taxon>Pucciniomycetes</taxon>
        <taxon>Pucciniales</taxon>
        <taxon>Pucciniaceae</taxon>
        <taxon>Puccinia</taxon>
    </lineage>
</organism>